<evidence type="ECO:0008006" key="13">
    <source>
        <dbReference type="Google" id="ProtNLM"/>
    </source>
</evidence>
<dbReference type="STRING" id="670580.A0A1X6NAV6"/>
<gene>
    <name evidence="11" type="ORF">POSPLADRAFT_1132688</name>
</gene>
<dbReference type="InterPro" id="IPR001128">
    <property type="entry name" value="Cyt_P450"/>
</dbReference>
<dbReference type="EMBL" id="KZ110592">
    <property type="protein sequence ID" value="OSX65778.1"/>
    <property type="molecule type" value="Genomic_DNA"/>
</dbReference>
<dbReference type="Pfam" id="PF00067">
    <property type="entry name" value="p450"/>
    <property type="match status" value="2"/>
</dbReference>
<keyword evidence="6 10" id="KW-0560">Oxidoreductase</keyword>
<keyword evidence="5 9" id="KW-0479">Metal-binding</keyword>
<evidence type="ECO:0000256" key="10">
    <source>
        <dbReference type="RuleBase" id="RU000461"/>
    </source>
</evidence>
<evidence type="ECO:0000256" key="4">
    <source>
        <dbReference type="ARBA" id="ARBA00022617"/>
    </source>
</evidence>
<evidence type="ECO:0000256" key="8">
    <source>
        <dbReference type="ARBA" id="ARBA00023033"/>
    </source>
</evidence>
<dbReference type="InterPro" id="IPR017972">
    <property type="entry name" value="Cyt_P450_CS"/>
</dbReference>
<reference evidence="11 12" key="1">
    <citation type="submission" date="2017-04" db="EMBL/GenBank/DDBJ databases">
        <title>Genome Sequence of the Model Brown-Rot Fungus Postia placenta SB12.</title>
        <authorList>
            <consortium name="DOE Joint Genome Institute"/>
            <person name="Gaskell J."/>
            <person name="Kersten P."/>
            <person name="Larrondo L.F."/>
            <person name="Canessa P."/>
            <person name="Martinez D."/>
            <person name="Hibbett D."/>
            <person name="Schmoll M."/>
            <person name="Kubicek C.P."/>
            <person name="Martinez A.T."/>
            <person name="Yadav J."/>
            <person name="Master E."/>
            <person name="Magnuson J.K."/>
            <person name="James T."/>
            <person name="Yaver D."/>
            <person name="Berka R."/>
            <person name="Labutti K."/>
            <person name="Lipzen A."/>
            <person name="Aerts A."/>
            <person name="Barry K."/>
            <person name="Henrissat B."/>
            <person name="Blanchette R."/>
            <person name="Grigoriev I."/>
            <person name="Cullen D."/>
        </authorList>
    </citation>
    <scope>NUCLEOTIDE SEQUENCE [LARGE SCALE GENOMIC DNA]</scope>
    <source>
        <strain evidence="11 12">MAD-698-R-SB12</strain>
    </source>
</reference>
<evidence type="ECO:0000256" key="6">
    <source>
        <dbReference type="ARBA" id="ARBA00023002"/>
    </source>
</evidence>
<dbReference type="PRINTS" id="PR00385">
    <property type="entry name" value="P450"/>
</dbReference>
<dbReference type="OrthoDB" id="1470350at2759"/>
<dbReference type="GO" id="GO:0016705">
    <property type="term" value="F:oxidoreductase activity, acting on paired donors, with incorporation or reduction of molecular oxygen"/>
    <property type="evidence" value="ECO:0007669"/>
    <property type="project" value="InterPro"/>
</dbReference>
<evidence type="ECO:0000256" key="5">
    <source>
        <dbReference type="ARBA" id="ARBA00022723"/>
    </source>
</evidence>
<dbReference type="InterPro" id="IPR036396">
    <property type="entry name" value="Cyt_P450_sf"/>
</dbReference>
<keyword evidence="7 9" id="KW-0408">Iron</keyword>
<evidence type="ECO:0000256" key="2">
    <source>
        <dbReference type="ARBA" id="ARBA00005179"/>
    </source>
</evidence>
<dbReference type="PANTHER" id="PTHR24305:SF166">
    <property type="entry name" value="CYTOCHROME P450 12A4, MITOCHONDRIAL-RELATED"/>
    <property type="match status" value="1"/>
</dbReference>
<dbReference type="GO" id="GO:0005506">
    <property type="term" value="F:iron ion binding"/>
    <property type="evidence" value="ECO:0007669"/>
    <property type="project" value="InterPro"/>
</dbReference>
<accession>A0A1X6NAV6</accession>
<keyword evidence="4 9" id="KW-0349">Heme</keyword>
<sequence length="513" mass="58155">MSTIAITVCLLIIFLFHRVLLFRRKLKVVVILLVRGVSFIHYQAVNNLPGIRCTFPLLSLLNAIIGTNKWNPGLLWAWTWRASCKPCLLLHAIKDISTASQYTMVARETVQLYHEMVRCEGWTSQTSIHLDNVSQWMSKVRVVPYIKRDIPFRDLQFTLGVLTRCAFGMSFSWNDDDHAEGMSIGTTLALVVQGTIIRQVVPQWAYRLPIRRLREVDEAYTRMTAFMQSLVADKKAEAVTVEGNDTSPNDLFSRLIQASESEGKNGLTDKELISNVFIFLFAGHGTSLFNPEKRQRSLMQSADTTAHVLTTTLALLALHEDEQEKAVEAIHEALPDFRNPWGQNDDCHQTFDDFDALKKVLACFLEAARLFPPVSGILRVSGSTIALRQKGDYQPLFIPPGIKVNVDTIGILYNPKYFPDPERYDPSRWYGENSELDFTFFGIGPRACIGRKFALTEAVCLLVCLLRDWKLDVPLEHGETGEMWRQRVMQIKFLGLTLGVPDVPLLMTKRTTA</sequence>
<dbReference type="AlphaFoldDB" id="A0A1X6NAV6"/>
<dbReference type="Gene3D" id="1.10.630.10">
    <property type="entry name" value="Cytochrome P450"/>
    <property type="match status" value="1"/>
</dbReference>
<evidence type="ECO:0000256" key="9">
    <source>
        <dbReference type="PIRSR" id="PIRSR602401-1"/>
    </source>
</evidence>
<dbReference type="GO" id="GO:0020037">
    <property type="term" value="F:heme binding"/>
    <property type="evidence" value="ECO:0007669"/>
    <property type="project" value="InterPro"/>
</dbReference>
<dbReference type="Proteomes" id="UP000194127">
    <property type="component" value="Unassembled WGS sequence"/>
</dbReference>
<dbReference type="RefSeq" id="XP_024342572.1">
    <property type="nucleotide sequence ID" value="XM_024484241.1"/>
</dbReference>
<dbReference type="GO" id="GO:0004497">
    <property type="term" value="F:monooxygenase activity"/>
    <property type="evidence" value="ECO:0007669"/>
    <property type="project" value="UniProtKB-KW"/>
</dbReference>
<evidence type="ECO:0000256" key="7">
    <source>
        <dbReference type="ARBA" id="ARBA00023004"/>
    </source>
</evidence>
<comment type="cofactor">
    <cofactor evidence="1 9">
        <name>heme</name>
        <dbReference type="ChEBI" id="CHEBI:30413"/>
    </cofactor>
</comment>
<proteinExistence type="inferred from homology"/>
<keyword evidence="12" id="KW-1185">Reference proteome</keyword>
<name>A0A1X6NAV6_9APHY</name>
<organism evidence="11 12">
    <name type="scientific">Postia placenta MAD-698-R-SB12</name>
    <dbReference type="NCBI Taxonomy" id="670580"/>
    <lineage>
        <taxon>Eukaryota</taxon>
        <taxon>Fungi</taxon>
        <taxon>Dikarya</taxon>
        <taxon>Basidiomycota</taxon>
        <taxon>Agaricomycotina</taxon>
        <taxon>Agaricomycetes</taxon>
        <taxon>Polyporales</taxon>
        <taxon>Adustoporiaceae</taxon>
        <taxon>Rhodonia</taxon>
    </lineage>
</organism>
<evidence type="ECO:0000313" key="11">
    <source>
        <dbReference type="EMBL" id="OSX65778.1"/>
    </source>
</evidence>
<dbReference type="GeneID" id="36329190"/>
<dbReference type="PANTHER" id="PTHR24305">
    <property type="entry name" value="CYTOCHROME P450"/>
    <property type="match status" value="1"/>
</dbReference>
<keyword evidence="8 10" id="KW-0503">Monooxygenase</keyword>
<evidence type="ECO:0000256" key="1">
    <source>
        <dbReference type="ARBA" id="ARBA00001971"/>
    </source>
</evidence>
<dbReference type="InterPro" id="IPR002401">
    <property type="entry name" value="Cyt_P450_E_grp-I"/>
</dbReference>
<dbReference type="SUPFAM" id="SSF48264">
    <property type="entry name" value="Cytochrome P450"/>
    <property type="match status" value="1"/>
</dbReference>
<dbReference type="PRINTS" id="PR00463">
    <property type="entry name" value="EP450I"/>
</dbReference>
<comment type="similarity">
    <text evidence="3 10">Belongs to the cytochrome P450 family.</text>
</comment>
<protein>
    <recommendedName>
        <fullName evidence="13">Cytochrome P450</fullName>
    </recommendedName>
</protein>
<dbReference type="InterPro" id="IPR050121">
    <property type="entry name" value="Cytochrome_P450_monoxygenase"/>
</dbReference>
<feature type="binding site" description="axial binding residue" evidence="9">
    <location>
        <position position="448"/>
    </location>
    <ligand>
        <name>heme</name>
        <dbReference type="ChEBI" id="CHEBI:30413"/>
    </ligand>
    <ligandPart>
        <name>Fe</name>
        <dbReference type="ChEBI" id="CHEBI:18248"/>
    </ligandPart>
</feature>
<comment type="pathway">
    <text evidence="2">Secondary metabolite biosynthesis.</text>
</comment>
<evidence type="ECO:0000313" key="12">
    <source>
        <dbReference type="Proteomes" id="UP000194127"/>
    </source>
</evidence>
<dbReference type="PROSITE" id="PS00086">
    <property type="entry name" value="CYTOCHROME_P450"/>
    <property type="match status" value="1"/>
</dbReference>
<evidence type="ECO:0000256" key="3">
    <source>
        <dbReference type="ARBA" id="ARBA00010617"/>
    </source>
</evidence>